<dbReference type="CDD" id="cd19608">
    <property type="entry name" value="GH113_mannanase-like"/>
    <property type="match status" value="1"/>
</dbReference>
<organism evidence="1 2">
    <name type="scientific">Nonlabens ponticola</name>
    <dbReference type="NCBI Taxonomy" id="2496866"/>
    <lineage>
        <taxon>Bacteria</taxon>
        <taxon>Pseudomonadati</taxon>
        <taxon>Bacteroidota</taxon>
        <taxon>Flavobacteriia</taxon>
        <taxon>Flavobacteriales</taxon>
        <taxon>Flavobacteriaceae</taxon>
        <taxon>Nonlabens</taxon>
    </lineage>
</organism>
<protein>
    <submittedName>
        <fullName evidence="1">Glycoside hydrolase</fullName>
    </submittedName>
</protein>
<dbReference type="EMBL" id="CP034549">
    <property type="protein sequence ID" value="AZQ45126.1"/>
    <property type="molecule type" value="Genomic_DNA"/>
</dbReference>
<name>A0A3S9N0R4_9FLAO</name>
<dbReference type="Pfam" id="PF22612">
    <property type="entry name" value="GH113"/>
    <property type="match status" value="1"/>
</dbReference>
<keyword evidence="1" id="KW-0378">Hydrolase</keyword>
<dbReference type="Proteomes" id="UP000279600">
    <property type="component" value="Chromosome"/>
</dbReference>
<sequence>MATLTISCTAQTPESIDGISFVATRNPIDQTDVQPLLDYNADYAAVIPYGFMRDLSSPEVIYNTDRQWWGETKEGVEKTIELFHTDGLKVMLKPQIWIWRGEYTGNIQLENAQQWKQLEDSYSQYILDYAQVAQDQNVEMLCIATELDSFVDQRRDYWMELIKKIKAIYQGKITYAGNWDSYKNVHFWDQMDYIGVDAYFPLSDQKTPDSTTIANNWKKWKLELSTLSRKHDKQILFAEYGYISADYAGKEPWKNADETREVNNDAQQILLQGMYDNVWNEDWFAGGFLWKHHAEESRRGFAKRFTPQGKPAAQTVAEAYKKYE</sequence>
<dbReference type="InterPro" id="IPR055151">
    <property type="entry name" value="GH113"/>
</dbReference>
<gene>
    <name evidence="1" type="ORF">EJ995_00645</name>
</gene>
<dbReference type="AlphaFoldDB" id="A0A3S9N0R4"/>
<dbReference type="Gene3D" id="3.20.20.80">
    <property type="entry name" value="Glycosidases"/>
    <property type="match status" value="1"/>
</dbReference>
<keyword evidence="2" id="KW-1185">Reference proteome</keyword>
<evidence type="ECO:0000313" key="1">
    <source>
        <dbReference type="EMBL" id="AZQ45126.1"/>
    </source>
</evidence>
<dbReference type="InterPro" id="IPR017853">
    <property type="entry name" value="GH"/>
</dbReference>
<dbReference type="SUPFAM" id="SSF51445">
    <property type="entry name" value="(Trans)glycosidases"/>
    <property type="match status" value="1"/>
</dbReference>
<dbReference type="KEGG" id="noj:EJ995_00645"/>
<reference evidence="1 2" key="1">
    <citation type="submission" date="2018-12" db="EMBL/GenBank/DDBJ databases">
        <title>Complete genome of Nonlabens sp. MJ115.</title>
        <authorList>
            <person name="Choi H.S."/>
            <person name="Jung J."/>
        </authorList>
    </citation>
    <scope>NUCLEOTIDE SEQUENCE [LARGE SCALE GENOMIC DNA]</scope>
    <source>
        <strain evidence="1 2">MJ115</strain>
    </source>
</reference>
<evidence type="ECO:0000313" key="2">
    <source>
        <dbReference type="Proteomes" id="UP000279600"/>
    </source>
</evidence>
<accession>A0A3S9N0R4</accession>
<dbReference type="GO" id="GO:0016787">
    <property type="term" value="F:hydrolase activity"/>
    <property type="evidence" value="ECO:0007669"/>
    <property type="project" value="UniProtKB-KW"/>
</dbReference>
<proteinExistence type="predicted"/>
<dbReference type="OrthoDB" id="9773531at2"/>